<comment type="caution">
    <text evidence="7">The sequence shown here is derived from an EMBL/GenBank/DDBJ whole genome shotgun (WGS) entry which is preliminary data.</text>
</comment>
<dbReference type="SUPFAM" id="SSF50249">
    <property type="entry name" value="Nucleic acid-binding proteins"/>
    <property type="match status" value="1"/>
</dbReference>
<evidence type="ECO:0000259" key="6">
    <source>
        <dbReference type="PROSITE" id="PS50832"/>
    </source>
</evidence>
<protein>
    <recommendedName>
        <fullName evidence="4 5">Translation initiation factor IF-1</fullName>
    </recommendedName>
</protein>
<keyword evidence="8" id="KW-1185">Reference proteome</keyword>
<comment type="function">
    <text evidence="4">One of the essential components for the initiation of protein synthesis. Stabilizes the binding of IF-2 and IF-3 on the 30S subunit to which N-formylmethionyl-tRNA(fMet) subsequently binds. Helps modulate mRNA selection, yielding the 30S pre-initiation complex (PIC). Upon addition of the 50S ribosomal subunit IF-1, IF-2 and IF-3 are released leaving the mature 70S translation initiation complex.</text>
</comment>
<comment type="subunit">
    <text evidence="4">Component of the 30S ribosomal translation pre-initiation complex which assembles on the 30S ribosome in the order IF-2 and IF-3, IF-1 and N-formylmethionyl-tRNA(fMet); mRNA recruitment can occur at any time during PIC assembly.</text>
</comment>
<dbReference type="CDD" id="cd04451">
    <property type="entry name" value="S1_IF1"/>
    <property type="match status" value="1"/>
</dbReference>
<evidence type="ECO:0000313" key="7">
    <source>
        <dbReference type="EMBL" id="RDB31696.1"/>
    </source>
</evidence>
<dbReference type="Pfam" id="PF01176">
    <property type="entry name" value="eIF-1a"/>
    <property type="match status" value="1"/>
</dbReference>
<dbReference type="Gene3D" id="2.40.50.140">
    <property type="entry name" value="Nucleic acid-binding proteins"/>
    <property type="match status" value="1"/>
</dbReference>
<evidence type="ECO:0000256" key="4">
    <source>
        <dbReference type="HAMAP-Rule" id="MF_00075"/>
    </source>
</evidence>
<dbReference type="InterPro" id="IPR006196">
    <property type="entry name" value="RNA-binding_domain_S1_IF1"/>
</dbReference>
<evidence type="ECO:0000256" key="2">
    <source>
        <dbReference type="ARBA" id="ARBA00022540"/>
    </source>
</evidence>
<keyword evidence="2 4" id="KW-0396">Initiation factor</keyword>
<evidence type="ECO:0000313" key="8">
    <source>
        <dbReference type="Proteomes" id="UP000253816"/>
    </source>
</evidence>
<dbReference type="Proteomes" id="UP000253816">
    <property type="component" value="Unassembled WGS sequence"/>
</dbReference>
<dbReference type="GO" id="GO:0043022">
    <property type="term" value="F:ribosome binding"/>
    <property type="evidence" value="ECO:0007669"/>
    <property type="project" value="UniProtKB-UniRule"/>
</dbReference>
<dbReference type="FunFam" id="2.40.50.140:FF:000002">
    <property type="entry name" value="Translation initiation factor IF-1"/>
    <property type="match status" value="1"/>
</dbReference>
<name>A0A369KL09_9BACT</name>
<dbReference type="NCBIfam" id="TIGR00008">
    <property type="entry name" value="infA"/>
    <property type="match status" value="1"/>
</dbReference>
<dbReference type="AlphaFoldDB" id="A0A369KL09"/>
<accession>A0A369KL09</accession>
<organism evidence="7 8">
    <name type="scientific">Candidatus Similichlamydia laticola</name>
    <dbReference type="NCBI Taxonomy" id="2170265"/>
    <lineage>
        <taxon>Bacteria</taxon>
        <taxon>Pseudomonadati</taxon>
        <taxon>Chlamydiota</taxon>
        <taxon>Chlamydiia</taxon>
        <taxon>Parachlamydiales</taxon>
        <taxon>Candidatus Parilichlamydiaceae</taxon>
        <taxon>Candidatus Similichlamydia</taxon>
    </lineage>
</organism>
<evidence type="ECO:0000256" key="5">
    <source>
        <dbReference type="NCBIfam" id="TIGR00008"/>
    </source>
</evidence>
<comment type="similarity">
    <text evidence="1 4">Belongs to the IF-1 family.</text>
</comment>
<dbReference type="GO" id="GO:0019843">
    <property type="term" value="F:rRNA binding"/>
    <property type="evidence" value="ECO:0007669"/>
    <property type="project" value="UniProtKB-UniRule"/>
</dbReference>
<dbReference type="EMBL" id="QQBG01000009">
    <property type="protein sequence ID" value="RDB31696.1"/>
    <property type="molecule type" value="Genomic_DNA"/>
</dbReference>
<dbReference type="PANTHER" id="PTHR33370:SF1">
    <property type="entry name" value="TRANSLATION INITIATION FACTOR IF-1, CHLOROPLASTIC"/>
    <property type="match status" value="1"/>
</dbReference>
<reference evidence="7 8" key="1">
    <citation type="submission" date="2018-07" db="EMBL/GenBank/DDBJ databases">
        <title>Comparative genomics of the Candidatus Parilichlamydiaceae reveals evidence of convergent evolution and genome reduction in the phylum Chlamydiae.</title>
        <authorList>
            <person name="Taylor-Brown A."/>
            <person name="Polkinghorne A."/>
        </authorList>
    </citation>
    <scope>NUCLEOTIDE SEQUENCE [LARGE SCALE GENOMIC DNA]</scope>
    <source>
        <strain evidence="7 8">Hat2</strain>
    </source>
</reference>
<evidence type="ECO:0000256" key="3">
    <source>
        <dbReference type="ARBA" id="ARBA00022917"/>
    </source>
</evidence>
<dbReference type="HAMAP" id="MF_00075">
    <property type="entry name" value="IF_1"/>
    <property type="match status" value="1"/>
</dbReference>
<proteinExistence type="inferred from homology"/>
<dbReference type="GO" id="GO:0003743">
    <property type="term" value="F:translation initiation factor activity"/>
    <property type="evidence" value="ECO:0007669"/>
    <property type="project" value="UniProtKB-UniRule"/>
</dbReference>
<feature type="domain" description="S1-like" evidence="6">
    <location>
        <begin position="1"/>
        <end position="64"/>
    </location>
</feature>
<gene>
    <name evidence="4" type="primary">infA</name>
    <name evidence="7" type="ORF">HAT2_00205</name>
</gene>
<keyword evidence="4" id="KW-0963">Cytoplasm</keyword>
<keyword evidence="4" id="KW-0699">rRNA-binding</keyword>
<sequence>MKGKVRESLPNMTFKVLLENGVYVLAYLSGKLRMRNIRVYPGDDVVIELTSYDLSKARIVYRER</sequence>
<dbReference type="InterPro" id="IPR004368">
    <property type="entry name" value="TIF_IF1"/>
</dbReference>
<keyword evidence="3 4" id="KW-0648">Protein biosynthesis</keyword>
<keyword evidence="4" id="KW-0694">RNA-binding</keyword>
<dbReference type="InterPro" id="IPR012340">
    <property type="entry name" value="NA-bd_OB-fold"/>
</dbReference>
<dbReference type="PROSITE" id="PS50832">
    <property type="entry name" value="S1_IF1_TYPE"/>
    <property type="match status" value="1"/>
</dbReference>
<evidence type="ECO:0000256" key="1">
    <source>
        <dbReference type="ARBA" id="ARBA00010939"/>
    </source>
</evidence>
<dbReference type="GO" id="GO:0005829">
    <property type="term" value="C:cytosol"/>
    <property type="evidence" value="ECO:0007669"/>
    <property type="project" value="TreeGrafter"/>
</dbReference>
<comment type="subcellular location">
    <subcellularLocation>
        <location evidence="4">Cytoplasm</location>
    </subcellularLocation>
</comment>
<dbReference type="PANTHER" id="PTHR33370">
    <property type="entry name" value="TRANSLATION INITIATION FACTOR IF-1, CHLOROPLASTIC"/>
    <property type="match status" value="1"/>
</dbReference>